<dbReference type="InParanoid" id="A0LGP1"/>
<dbReference type="InterPro" id="IPR036102">
    <property type="entry name" value="OsmC/Ohrsf"/>
</dbReference>
<dbReference type="KEGG" id="sfu:Sfum_0897"/>
<dbReference type="HOGENOM" id="CLU_100275_2_1_7"/>
<dbReference type="Gene3D" id="3.30.300.20">
    <property type="match status" value="1"/>
</dbReference>
<dbReference type="AlphaFoldDB" id="A0LGP1"/>
<dbReference type="Pfam" id="PF02566">
    <property type="entry name" value="OsmC"/>
    <property type="match status" value="1"/>
</dbReference>
<name>A0LGP1_SYNFM</name>
<accession>A0LGP1</accession>
<dbReference type="InterPro" id="IPR052924">
    <property type="entry name" value="OsmC/Ohr_hydroprdx_reductase"/>
</dbReference>
<evidence type="ECO:0000313" key="1">
    <source>
        <dbReference type="EMBL" id="ABK16593.1"/>
    </source>
</evidence>
<dbReference type="InterPro" id="IPR003718">
    <property type="entry name" value="OsmC/Ohr_fam"/>
</dbReference>
<organism evidence="1 2">
    <name type="scientific">Syntrophobacter fumaroxidans (strain DSM 10017 / MPOB)</name>
    <dbReference type="NCBI Taxonomy" id="335543"/>
    <lineage>
        <taxon>Bacteria</taxon>
        <taxon>Pseudomonadati</taxon>
        <taxon>Thermodesulfobacteriota</taxon>
        <taxon>Syntrophobacteria</taxon>
        <taxon>Syntrophobacterales</taxon>
        <taxon>Syntrophobacteraceae</taxon>
        <taxon>Syntrophobacter</taxon>
    </lineage>
</organism>
<dbReference type="EMBL" id="CP000478">
    <property type="protein sequence ID" value="ABK16593.1"/>
    <property type="molecule type" value="Genomic_DNA"/>
</dbReference>
<dbReference type="PANTHER" id="PTHR35368:SF1">
    <property type="entry name" value="HYDROPEROXIDE REDUCTASE"/>
    <property type="match status" value="1"/>
</dbReference>
<dbReference type="eggNOG" id="COG1765">
    <property type="taxonomic scope" value="Bacteria"/>
</dbReference>
<sequence>MEPLQVSTVVLAGANRRMLARTRDHEITLDVPKERGGDNAGPTPPECLTMALGGCVLNICRVLAMQKRIVLDDIQVTIKGEIDPSKAFGIPTEKRAGFTNLSVRLKLDSELTETEKEEFRLELIGRCPLCDTLGNATPLQISFEN</sequence>
<gene>
    <name evidence="1" type="ordered locus">Sfum_0897</name>
</gene>
<proteinExistence type="predicted"/>
<dbReference type="Proteomes" id="UP000001784">
    <property type="component" value="Chromosome"/>
</dbReference>
<dbReference type="SUPFAM" id="SSF82784">
    <property type="entry name" value="OsmC-like"/>
    <property type="match status" value="1"/>
</dbReference>
<dbReference type="InterPro" id="IPR015946">
    <property type="entry name" value="KH_dom-like_a/b"/>
</dbReference>
<evidence type="ECO:0000313" key="2">
    <source>
        <dbReference type="Proteomes" id="UP000001784"/>
    </source>
</evidence>
<protein>
    <submittedName>
        <fullName evidence="1">OsmC family protein</fullName>
    </submittedName>
</protein>
<dbReference type="PANTHER" id="PTHR35368">
    <property type="entry name" value="HYDROPEROXIDE REDUCTASE"/>
    <property type="match status" value="1"/>
</dbReference>
<reference evidence="1 2" key="1">
    <citation type="submission" date="2006-10" db="EMBL/GenBank/DDBJ databases">
        <title>Complete sequence of Syntrophobacter fumaroxidans MPOB.</title>
        <authorList>
            <consortium name="US DOE Joint Genome Institute"/>
            <person name="Copeland A."/>
            <person name="Lucas S."/>
            <person name="Lapidus A."/>
            <person name="Barry K."/>
            <person name="Detter J.C."/>
            <person name="Glavina del Rio T."/>
            <person name="Hammon N."/>
            <person name="Israni S."/>
            <person name="Pitluck S."/>
            <person name="Goltsman E.G."/>
            <person name="Martinez M."/>
            <person name="Schmutz J."/>
            <person name="Larimer F."/>
            <person name="Land M."/>
            <person name="Hauser L."/>
            <person name="Kyrpides N."/>
            <person name="Kim E."/>
            <person name="Boone D.R."/>
            <person name="Brockman F."/>
            <person name="Culley D."/>
            <person name="Ferry J."/>
            <person name="Gunsalus R."/>
            <person name="McInerney M.J."/>
            <person name="Morrison M."/>
            <person name="Plugge C."/>
            <person name="Rohlin L."/>
            <person name="Scholten J."/>
            <person name="Sieber J."/>
            <person name="Stams A.J.M."/>
            <person name="Worm P."/>
            <person name="Henstra A.M."/>
            <person name="Richardson P."/>
        </authorList>
    </citation>
    <scope>NUCLEOTIDE SEQUENCE [LARGE SCALE GENOMIC DNA]</scope>
    <source>
        <strain evidence="2">DSM 10017 / MPOB</strain>
    </source>
</reference>
<dbReference type="STRING" id="335543.Sfum_0897"/>
<keyword evidence="2" id="KW-1185">Reference proteome</keyword>